<dbReference type="CDD" id="cd19360">
    <property type="entry name" value="TenA_C_SaTenA-like"/>
    <property type="match status" value="1"/>
</dbReference>
<comment type="catalytic activity">
    <reaction evidence="8 9">
        <text>thiamine + H2O = 5-(2-hydroxyethyl)-4-methylthiazole + 4-amino-5-hydroxymethyl-2-methylpyrimidine + H(+)</text>
        <dbReference type="Rhea" id="RHEA:17509"/>
        <dbReference type="ChEBI" id="CHEBI:15377"/>
        <dbReference type="ChEBI" id="CHEBI:15378"/>
        <dbReference type="ChEBI" id="CHEBI:16892"/>
        <dbReference type="ChEBI" id="CHEBI:17957"/>
        <dbReference type="ChEBI" id="CHEBI:18385"/>
        <dbReference type="EC" id="3.5.99.2"/>
    </reaction>
</comment>
<evidence type="ECO:0000313" key="12">
    <source>
        <dbReference type="Proteomes" id="UP001597120"/>
    </source>
</evidence>
<dbReference type="InterPro" id="IPR004305">
    <property type="entry name" value="Thiaminase-2/PQQC"/>
</dbReference>
<dbReference type="GO" id="GO:0050334">
    <property type="term" value="F:thiaminase activity"/>
    <property type="evidence" value="ECO:0007669"/>
    <property type="project" value="UniProtKB-EC"/>
</dbReference>
<comment type="similarity">
    <text evidence="3 9">Belongs to the TenA family.</text>
</comment>
<evidence type="ECO:0000256" key="8">
    <source>
        <dbReference type="ARBA" id="ARBA00048337"/>
    </source>
</evidence>
<evidence type="ECO:0000259" key="10">
    <source>
        <dbReference type="Pfam" id="PF03070"/>
    </source>
</evidence>
<comment type="pathway">
    <text evidence="2 9">Cofactor biosynthesis; thiamine diphosphate biosynthesis.</text>
</comment>
<evidence type="ECO:0000256" key="1">
    <source>
        <dbReference type="ARBA" id="ARBA00001881"/>
    </source>
</evidence>
<dbReference type="Pfam" id="PF03070">
    <property type="entry name" value="TENA_THI-4"/>
    <property type="match status" value="1"/>
</dbReference>
<evidence type="ECO:0000256" key="7">
    <source>
        <dbReference type="ARBA" id="ARBA00022977"/>
    </source>
</evidence>
<protein>
    <recommendedName>
        <fullName evidence="6 9">Aminopyrimidine aminohydrolase</fullName>
        <ecNumber evidence="5 9">3.5.99.2</ecNumber>
    </recommendedName>
</protein>
<keyword evidence="7 9" id="KW-0784">Thiamine biosynthesis</keyword>
<comment type="subunit">
    <text evidence="4">Homotetramer.</text>
</comment>
<evidence type="ECO:0000313" key="11">
    <source>
        <dbReference type="EMBL" id="MFD0869343.1"/>
    </source>
</evidence>
<sequence>MTFTQQLRETNQDLFEMIFHHPFVEGIGRGDIAKEAVMHYVKADFEYLNAFMKIYAIAMSKSDTRSDIAFFHEQVGFTLHSETGPHMNLCDYIGVSYKELQGHPLPPTADHYVKHMMYHAYTGSLGEIYAALLPCPWTYLEIGKVLMEKYKPQANHPFYRWITFYADSGIEALTETLCKRLDACAEEASEAEKNRMRDAFRKSCQLELCFWEMSLTCETWPAGNIGVTAP</sequence>
<evidence type="ECO:0000256" key="4">
    <source>
        <dbReference type="ARBA" id="ARBA00011881"/>
    </source>
</evidence>
<gene>
    <name evidence="11" type="primary">tenA</name>
    <name evidence="11" type="ORF">ACFQ03_09280</name>
</gene>
<dbReference type="InterPro" id="IPR016084">
    <property type="entry name" value="Haem_Oase-like_multi-hlx"/>
</dbReference>
<comment type="function">
    <text evidence="9">Catalyzes an amino-pyrimidine hydrolysis reaction at the C5' of the pyrimidine moiety of thiamine compounds, a reaction that is part of a thiamine salvage pathway.</text>
</comment>
<dbReference type="EMBL" id="JBHTIU010000028">
    <property type="protein sequence ID" value="MFD0869343.1"/>
    <property type="molecule type" value="Genomic_DNA"/>
</dbReference>
<dbReference type="RefSeq" id="WP_379287663.1">
    <property type="nucleotide sequence ID" value="NZ_JBHTIU010000028.1"/>
</dbReference>
<name>A0ABW3DAM3_9BACL</name>
<dbReference type="NCBIfam" id="TIGR04306">
    <property type="entry name" value="salvage_TenA"/>
    <property type="match status" value="1"/>
</dbReference>
<organism evidence="11 12">
    <name type="scientific">Paenibacillus residui</name>
    <dbReference type="NCBI Taxonomy" id="629724"/>
    <lineage>
        <taxon>Bacteria</taxon>
        <taxon>Bacillati</taxon>
        <taxon>Bacillota</taxon>
        <taxon>Bacilli</taxon>
        <taxon>Bacillales</taxon>
        <taxon>Paenibacillaceae</taxon>
        <taxon>Paenibacillus</taxon>
    </lineage>
</organism>
<dbReference type="PANTHER" id="PTHR43198:SF2">
    <property type="entry name" value="SI:CH1073-67J19.1-RELATED"/>
    <property type="match status" value="1"/>
</dbReference>
<dbReference type="Gene3D" id="1.20.910.10">
    <property type="entry name" value="Heme oxygenase-like"/>
    <property type="match status" value="1"/>
</dbReference>
<dbReference type="InterPro" id="IPR027574">
    <property type="entry name" value="Thiaminase_II"/>
</dbReference>
<dbReference type="InterPro" id="IPR050967">
    <property type="entry name" value="Thiamine_Salvage_TenA"/>
</dbReference>
<feature type="domain" description="Thiaminase-2/PQQC" evidence="10">
    <location>
        <begin position="16"/>
        <end position="215"/>
    </location>
</feature>
<reference evidence="12" key="1">
    <citation type="journal article" date="2019" name="Int. J. Syst. Evol. Microbiol.">
        <title>The Global Catalogue of Microorganisms (GCM) 10K type strain sequencing project: providing services to taxonomists for standard genome sequencing and annotation.</title>
        <authorList>
            <consortium name="The Broad Institute Genomics Platform"/>
            <consortium name="The Broad Institute Genome Sequencing Center for Infectious Disease"/>
            <person name="Wu L."/>
            <person name="Ma J."/>
        </authorList>
    </citation>
    <scope>NUCLEOTIDE SEQUENCE [LARGE SCALE GENOMIC DNA]</scope>
    <source>
        <strain evidence="12">CCUG 57263</strain>
    </source>
</reference>
<keyword evidence="12" id="KW-1185">Reference proteome</keyword>
<dbReference type="PANTHER" id="PTHR43198">
    <property type="entry name" value="BIFUNCTIONAL TH2 PROTEIN"/>
    <property type="match status" value="1"/>
</dbReference>
<keyword evidence="9 11" id="KW-0378">Hydrolase</keyword>
<dbReference type="Proteomes" id="UP001597120">
    <property type="component" value="Unassembled WGS sequence"/>
</dbReference>
<accession>A0ABW3DAM3</accession>
<evidence type="ECO:0000256" key="6">
    <source>
        <dbReference type="ARBA" id="ARBA00013647"/>
    </source>
</evidence>
<comment type="caution">
    <text evidence="11">The sequence shown here is derived from an EMBL/GenBank/DDBJ whole genome shotgun (WGS) entry which is preliminary data.</text>
</comment>
<evidence type="ECO:0000256" key="9">
    <source>
        <dbReference type="RuleBase" id="RU363093"/>
    </source>
</evidence>
<comment type="catalytic activity">
    <reaction evidence="1 9">
        <text>4-amino-5-aminomethyl-2-methylpyrimidine + H2O = 4-amino-5-hydroxymethyl-2-methylpyrimidine + NH4(+)</text>
        <dbReference type="Rhea" id="RHEA:31799"/>
        <dbReference type="ChEBI" id="CHEBI:15377"/>
        <dbReference type="ChEBI" id="CHEBI:16892"/>
        <dbReference type="ChEBI" id="CHEBI:28938"/>
        <dbReference type="ChEBI" id="CHEBI:63416"/>
        <dbReference type="EC" id="3.5.99.2"/>
    </reaction>
</comment>
<evidence type="ECO:0000256" key="5">
    <source>
        <dbReference type="ARBA" id="ARBA00012684"/>
    </source>
</evidence>
<evidence type="ECO:0000256" key="3">
    <source>
        <dbReference type="ARBA" id="ARBA00010264"/>
    </source>
</evidence>
<evidence type="ECO:0000256" key="2">
    <source>
        <dbReference type="ARBA" id="ARBA00004948"/>
    </source>
</evidence>
<dbReference type="EC" id="3.5.99.2" evidence="5 9"/>
<dbReference type="SUPFAM" id="SSF48613">
    <property type="entry name" value="Heme oxygenase-like"/>
    <property type="match status" value="1"/>
</dbReference>
<proteinExistence type="inferred from homology"/>